<feature type="domain" description="Glycosyltransferase 2-like" evidence="1">
    <location>
        <begin position="402"/>
        <end position="518"/>
    </location>
</feature>
<dbReference type="Proteomes" id="UP001150259">
    <property type="component" value="Unassembled WGS sequence"/>
</dbReference>
<keyword evidence="3" id="KW-0808">Transferase</keyword>
<evidence type="ECO:0000313" key="3">
    <source>
        <dbReference type="EMBL" id="MDC5696751.1"/>
    </source>
</evidence>
<reference evidence="3 4" key="1">
    <citation type="submission" date="2022-11" db="EMBL/GenBank/DDBJ databases">
        <title>Anaerobic phenanthrene biodegradation by a DNRA strain PheN6.</title>
        <authorList>
            <person name="Zhang Z."/>
        </authorList>
    </citation>
    <scope>NUCLEOTIDE SEQUENCE [LARGE SCALE GENOMIC DNA]</scope>
    <source>
        <strain evidence="3 4">PheN6</strain>
    </source>
</reference>
<sequence>MTSRDTSLRRDWNRAIKVVGEAMTDRRVRSDLPRKLRKEVHRRVPALRPKVRLRTSLPVFDLPDGPVVRPEIRAAVILDPFSSLALRYEWDQVEVRPGEWREQMSEPRLPDLLFVESAWQGNGGSWRLAMTATGAIRDELEELVEWAREHGVPTVFWNKEDPPNYERFIETARWFDHVLTVDADRLPDYRRDLGHDRVGLLPFGAQPRLHNPVLRDHGRQHEVAFAGTYFTDKHPDRRAQVETVIRPALAHGLHVYSRMALEDKRYQFPPEFRSSVVGSLPYERMLAAYTSYKVFLNVNSVTTSPTMCARRLFELSAAQTPVISGPATSIEPFFGDTITVSESAEETERALTVLLRHAEYRDRIALRAHRRVFDEHLYRHRVAEVLARIGRPVPDIDQSISAVVPTMRPEQLDNVLDFVAAQSHAQVELVLVTHGFEHDPADVARRAKDRGIETPVLRPADSSLTLGACMNLGVEAASGRYIAKMDDDNVYAEHYLRDLVRAFEYTDAVVVGKWAHYAHLTATGATLLRFPDAEHRYVKLVQGGTMILPRQVAAAEKFDDVPRRVDTTFLDKVRAAGGKVYSADRFNFVSIRSTSPDGHTWPITDMELLARRSTLAFYGDATTQATV</sequence>
<proteinExistence type="predicted"/>
<dbReference type="Pfam" id="PF00535">
    <property type="entry name" value="Glycos_transf_2"/>
    <property type="match status" value="1"/>
</dbReference>
<accession>A0ABT5GGB6</accession>
<comment type="caution">
    <text evidence="3">The sequence shown here is derived from an EMBL/GenBank/DDBJ whole genome shotgun (WGS) entry which is preliminary data.</text>
</comment>
<dbReference type="EC" id="2.4.-.-" evidence="3"/>
<dbReference type="PANTHER" id="PTHR43685:SF2">
    <property type="entry name" value="GLYCOSYLTRANSFERASE 2-LIKE DOMAIN-CONTAINING PROTEIN"/>
    <property type="match status" value="1"/>
</dbReference>
<keyword evidence="3" id="KW-0328">Glycosyltransferase</keyword>
<dbReference type="EMBL" id="JAPFQL010000017">
    <property type="protein sequence ID" value="MDC5696751.1"/>
    <property type="molecule type" value="Genomic_DNA"/>
</dbReference>
<keyword evidence="4" id="KW-1185">Reference proteome</keyword>
<evidence type="ECO:0000259" key="2">
    <source>
        <dbReference type="Pfam" id="PF13524"/>
    </source>
</evidence>
<dbReference type="InterPro" id="IPR001173">
    <property type="entry name" value="Glyco_trans_2-like"/>
</dbReference>
<name>A0ABT5GGB6_9MICO</name>
<dbReference type="GO" id="GO:0016757">
    <property type="term" value="F:glycosyltransferase activity"/>
    <property type="evidence" value="ECO:0007669"/>
    <property type="project" value="UniProtKB-KW"/>
</dbReference>
<protein>
    <submittedName>
        <fullName evidence="3">Glycosyltransferase</fullName>
        <ecNumber evidence="3">2.4.-.-</ecNumber>
    </submittedName>
</protein>
<dbReference type="InterPro" id="IPR050834">
    <property type="entry name" value="Glycosyltransf_2"/>
</dbReference>
<dbReference type="SUPFAM" id="SSF53756">
    <property type="entry name" value="UDP-Glycosyltransferase/glycogen phosphorylase"/>
    <property type="match status" value="1"/>
</dbReference>
<organism evidence="3 4">
    <name type="scientific">Intrasporangium calvum</name>
    <dbReference type="NCBI Taxonomy" id="53358"/>
    <lineage>
        <taxon>Bacteria</taxon>
        <taxon>Bacillati</taxon>
        <taxon>Actinomycetota</taxon>
        <taxon>Actinomycetes</taxon>
        <taxon>Micrococcales</taxon>
        <taxon>Intrasporangiaceae</taxon>
        <taxon>Intrasporangium</taxon>
    </lineage>
</organism>
<dbReference type="RefSeq" id="WP_272461327.1">
    <property type="nucleotide sequence ID" value="NZ_JAPFQL010000017.1"/>
</dbReference>
<gene>
    <name evidence="3" type="ORF">OO014_05735</name>
</gene>
<dbReference type="Pfam" id="PF13524">
    <property type="entry name" value="Glyco_trans_1_2"/>
    <property type="match status" value="1"/>
</dbReference>
<dbReference type="SUPFAM" id="SSF53448">
    <property type="entry name" value="Nucleotide-diphospho-sugar transferases"/>
    <property type="match status" value="1"/>
</dbReference>
<dbReference type="PANTHER" id="PTHR43685">
    <property type="entry name" value="GLYCOSYLTRANSFERASE"/>
    <property type="match status" value="1"/>
</dbReference>
<dbReference type="InterPro" id="IPR055259">
    <property type="entry name" value="YkvP/CgeB_Glyco_trans-like"/>
</dbReference>
<dbReference type="Gene3D" id="3.90.550.10">
    <property type="entry name" value="Spore Coat Polysaccharide Biosynthesis Protein SpsA, Chain A"/>
    <property type="match status" value="1"/>
</dbReference>
<evidence type="ECO:0000313" key="4">
    <source>
        <dbReference type="Proteomes" id="UP001150259"/>
    </source>
</evidence>
<dbReference type="CDD" id="cd00761">
    <property type="entry name" value="Glyco_tranf_GTA_type"/>
    <property type="match status" value="1"/>
</dbReference>
<evidence type="ECO:0000259" key="1">
    <source>
        <dbReference type="Pfam" id="PF00535"/>
    </source>
</evidence>
<dbReference type="InterPro" id="IPR029044">
    <property type="entry name" value="Nucleotide-diphossugar_trans"/>
</dbReference>
<feature type="domain" description="Spore protein YkvP/CgeB glycosyl transferase-like" evidence="2">
    <location>
        <begin position="269"/>
        <end position="387"/>
    </location>
</feature>